<evidence type="ECO:0008006" key="4">
    <source>
        <dbReference type="Google" id="ProtNLM"/>
    </source>
</evidence>
<gene>
    <name evidence="2" type="ORF">LTR62_006705</name>
</gene>
<accession>A0AAN7YJG0</accession>
<dbReference type="AlphaFoldDB" id="A0AAN7YJG0"/>
<reference evidence="2" key="1">
    <citation type="submission" date="2023-08" db="EMBL/GenBank/DDBJ databases">
        <title>Black Yeasts Isolated from many extreme environments.</title>
        <authorList>
            <person name="Coleine C."/>
            <person name="Stajich J.E."/>
            <person name="Selbmann L."/>
        </authorList>
    </citation>
    <scope>NUCLEOTIDE SEQUENCE</scope>
    <source>
        <strain evidence="2">CCFEE 5401</strain>
    </source>
</reference>
<dbReference type="EMBL" id="JAVRRL010000006">
    <property type="protein sequence ID" value="KAK5116984.1"/>
    <property type="molecule type" value="Genomic_DNA"/>
</dbReference>
<dbReference type="Proteomes" id="UP001310890">
    <property type="component" value="Unassembled WGS sequence"/>
</dbReference>
<dbReference type="GO" id="GO:0005634">
    <property type="term" value="C:nucleus"/>
    <property type="evidence" value="ECO:0007669"/>
    <property type="project" value="TreeGrafter"/>
</dbReference>
<evidence type="ECO:0000256" key="1">
    <source>
        <dbReference type="SAM" id="MobiDB-lite"/>
    </source>
</evidence>
<protein>
    <recommendedName>
        <fullName evidence="4">SET domain-containing protein</fullName>
    </recommendedName>
</protein>
<evidence type="ECO:0000313" key="2">
    <source>
        <dbReference type="EMBL" id="KAK5116984.1"/>
    </source>
</evidence>
<comment type="caution">
    <text evidence="2">The sequence shown here is derived from an EMBL/GenBank/DDBJ whole genome shotgun (WGS) entry which is preliminary data.</text>
</comment>
<dbReference type="PANTHER" id="PTHR13271:SF76">
    <property type="entry name" value="SET DOMAIN-CONTAINING PROTEIN 8"/>
    <property type="match status" value="1"/>
</dbReference>
<proteinExistence type="predicted"/>
<dbReference type="InterPro" id="IPR046341">
    <property type="entry name" value="SET_dom_sf"/>
</dbReference>
<dbReference type="Gene3D" id="3.90.1410.10">
    <property type="entry name" value="set domain protein methyltransferase, domain 1"/>
    <property type="match status" value="1"/>
</dbReference>
<organism evidence="2 3">
    <name type="scientific">Meristemomyces frigidus</name>
    <dbReference type="NCBI Taxonomy" id="1508187"/>
    <lineage>
        <taxon>Eukaryota</taxon>
        <taxon>Fungi</taxon>
        <taxon>Dikarya</taxon>
        <taxon>Ascomycota</taxon>
        <taxon>Pezizomycotina</taxon>
        <taxon>Dothideomycetes</taxon>
        <taxon>Dothideomycetidae</taxon>
        <taxon>Mycosphaerellales</taxon>
        <taxon>Teratosphaeriaceae</taxon>
        <taxon>Meristemomyces</taxon>
    </lineage>
</organism>
<name>A0AAN7YJG0_9PEZI</name>
<feature type="region of interest" description="Disordered" evidence="1">
    <location>
        <begin position="475"/>
        <end position="501"/>
    </location>
</feature>
<feature type="compositionally biased region" description="Acidic residues" evidence="1">
    <location>
        <begin position="475"/>
        <end position="487"/>
    </location>
</feature>
<dbReference type="SUPFAM" id="SSF82199">
    <property type="entry name" value="SET domain"/>
    <property type="match status" value="1"/>
</dbReference>
<dbReference type="CDD" id="cd10527">
    <property type="entry name" value="SET_LSMT"/>
    <property type="match status" value="1"/>
</dbReference>
<dbReference type="InterPro" id="IPR050600">
    <property type="entry name" value="SETD3_SETD6_MTase"/>
</dbReference>
<sequence length="501" mass="55978">MVGHAKVGWRAQLSQEDLLLWAKLNDVGFECAVPGIVEGKGGALLANQDIARNGTGQQTQLLIVPHDLILSLERVQEHAKADRDFREVLEALGDFGRTARGAILSFLLTQASISASDLTERVCVHSPFTDYIKSLPPELLPTFWTDEELQLLQGTTLAPAVSSKLRSLHREYDMLCETAKHTRWFRAISDSLEFAQWLEVDAMYRSRALDYPGIGHCMVPCVDLANHCAGESTIALYEKDEDGNACLLLRDGKSARKGEEITVTYGDHKGACEMLFSYGFLEQGRESAETLFLSLSIPETDPYRTAKLAVADCAPGCKLVDAGKGAIDWNGDFIWFLCVSAEDGLRFELARTLDSKEDEMQAFFGETELTGGATQLHELLSKTNLWEVYRLRAVAVLQQRVFDQMQMLYSTQEDMEATVHGDRTEVRTSCYEQAKQLRRLEFELLEQAYEDFEKQKNELADTDCVKKYLAEVAGDEQDGVGEADGSPEEVHHESDAEDDFS</sequence>
<dbReference type="PANTHER" id="PTHR13271">
    <property type="entry name" value="UNCHARACTERIZED PUTATIVE METHYLTRANSFERASE"/>
    <property type="match status" value="1"/>
</dbReference>
<dbReference type="GO" id="GO:0016279">
    <property type="term" value="F:protein-lysine N-methyltransferase activity"/>
    <property type="evidence" value="ECO:0007669"/>
    <property type="project" value="TreeGrafter"/>
</dbReference>
<evidence type="ECO:0000313" key="3">
    <source>
        <dbReference type="Proteomes" id="UP001310890"/>
    </source>
</evidence>